<protein>
    <recommendedName>
        <fullName evidence="3">Phage minor capsid protein 2</fullName>
    </recommendedName>
</protein>
<dbReference type="RefSeq" id="WP_012802694.1">
    <property type="nucleotide sequence ID" value="NC_013170.1"/>
</dbReference>
<accession>C7MM66</accession>
<dbReference type="KEGG" id="ccu:Ccur_02790"/>
<dbReference type="EMBL" id="CP001682">
    <property type="protein sequence ID" value="ACU94006.1"/>
    <property type="molecule type" value="Genomic_DNA"/>
</dbReference>
<dbReference type="GO" id="GO:0005198">
    <property type="term" value="F:structural molecule activity"/>
    <property type="evidence" value="ECO:0007669"/>
    <property type="project" value="InterPro"/>
</dbReference>
<dbReference type="Proteomes" id="UP000000954">
    <property type="component" value="Chromosome"/>
</dbReference>
<dbReference type="STRING" id="469378.Ccur_02790"/>
<dbReference type="eggNOG" id="COG2369">
    <property type="taxonomic scope" value="Bacteria"/>
</dbReference>
<dbReference type="InterPro" id="IPR009319">
    <property type="entry name" value="Phage_A118_VSP1"/>
</dbReference>
<dbReference type="HOGENOM" id="CLU_451081_0_0_11"/>
<gene>
    <name evidence="1" type="ordered locus">Ccur_02790</name>
</gene>
<dbReference type="OrthoDB" id="3197444at2"/>
<reference evidence="1 2" key="1">
    <citation type="journal article" date="2009" name="Stand. Genomic Sci.">
        <title>Complete genome sequence of Cryptobacterium curtum type strain (12-3).</title>
        <authorList>
            <person name="Mavrommatis K."/>
            <person name="Pukall R."/>
            <person name="Rohde C."/>
            <person name="Chen F."/>
            <person name="Sims D."/>
            <person name="Brettin T."/>
            <person name="Kuske C."/>
            <person name="Detter J.C."/>
            <person name="Han C."/>
            <person name="Lapidus A."/>
            <person name="Copeland A."/>
            <person name="Glavina Del Rio T."/>
            <person name="Nolan M."/>
            <person name="Lucas S."/>
            <person name="Tice H."/>
            <person name="Cheng J.F."/>
            <person name="Bruce D."/>
            <person name="Goodwin L."/>
            <person name="Pitluck S."/>
            <person name="Ovchinnikova G."/>
            <person name="Pati A."/>
            <person name="Ivanova N."/>
            <person name="Chen A."/>
            <person name="Palaniappan K."/>
            <person name="Chain P."/>
            <person name="D'haeseleer P."/>
            <person name="Goker M."/>
            <person name="Bristow J."/>
            <person name="Eisen J.A."/>
            <person name="Markowitz V."/>
            <person name="Hugenholtz P."/>
            <person name="Rohde M."/>
            <person name="Klenk H.P."/>
            <person name="Kyrpides N.C."/>
        </authorList>
    </citation>
    <scope>NUCLEOTIDE SEQUENCE [LARGE SCALE GENOMIC DNA]</scope>
    <source>
        <strain evidence="2">ATCC 700683 / DSM 15641 / 12-3</strain>
    </source>
</reference>
<dbReference type="Pfam" id="PF06152">
    <property type="entry name" value="Phage_min_cap2"/>
    <property type="match status" value="1"/>
</dbReference>
<organism evidence="1 2">
    <name type="scientific">Cryptobacterium curtum (strain ATCC 700683 / DSM 15641 / CCUG 43107 / 12-3)</name>
    <dbReference type="NCBI Taxonomy" id="469378"/>
    <lineage>
        <taxon>Bacteria</taxon>
        <taxon>Bacillati</taxon>
        <taxon>Actinomycetota</taxon>
        <taxon>Coriobacteriia</taxon>
        <taxon>Eggerthellales</taxon>
        <taxon>Eggerthellaceae</taxon>
        <taxon>Cryptobacterium</taxon>
    </lineage>
</organism>
<name>C7MM66_CRYCD</name>
<proteinExistence type="predicted"/>
<evidence type="ECO:0000313" key="2">
    <source>
        <dbReference type="Proteomes" id="UP000000954"/>
    </source>
</evidence>
<sequence>MLEPEEIETAAGGMDSELEDYQRELLTIEAAGLLAASTLAGYHAARDRITRQMMTAAAKHAPRLRKAAARTYSQALRYSAVEDAEAARMSESVRQYHVAEARMRAEQAAEAFRAEPLAREMARSASNDMMRRATGLAVARASSGAAGYERAVASAVADLSARGVTAFTYTRVVDGIPRTVRMSADAYVRQRLLTDIKRETYESTLSAAGISGANLVAVSCTITCRDTHAPWEGRIYQLNGSGKYPNFYERTMYVYGTNPNWTEGLGGYNCNHSFRIWHPGIKRDDPLKDTGYTRHEAAEIVGRQRTLERGIRASKRQREVMRANGLDTSIVGARLRRQTAALNQLIADHPQILRREIWRERTGEAIRRAQGTEGVVHLNATAAAEVRRQAAITQAARAAKRKPYEWTNPAVSALSKPEDVARYLSSNFGIEARESFQALPLDTQRASTAGIARAAELYGEIDVTYIKAMAKNHEKIGAYTTTPGTIHIAENADDAYAVSLHEAIHAADAYKSSKMREFASTSGIRAYNIHSKKVLAAALKDMGWRSNSRGYINELTRIFGNNPMLANEYKNKHWEVIAHAIERNETGRSSEFTKAVARRFAEQWH</sequence>
<keyword evidence="2" id="KW-1185">Reference proteome</keyword>
<evidence type="ECO:0000313" key="1">
    <source>
        <dbReference type="EMBL" id="ACU94006.1"/>
    </source>
</evidence>
<dbReference type="AlphaFoldDB" id="C7MM66"/>
<evidence type="ECO:0008006" key="3">
    <source>
        <dbReference type="Google" id="ProtNLM"/>
    </source>
</evidence>